<reference evidence="1" key="1">
    <citation type="journal article" date="2014" name="Int. J. Syst. Evol. Microbiol.">
        <title>Complete genome sequence of Corynebacterium casei LMG S-19264T (=DSM 44701T), isolated from a smear-ripened cheese.</title>
        <authorList>
            <consortium name="US DOE Joint Genome Institute (JGI-PGF)"/>
            <person name="Walter F."/>
            <person name="Albersmeier A."/>
            <person name="Kalinowski J."/>
            <person name="Ruckert C."/>
        </authorList>
    </citation>
    <scope>NUCLEOTIDE SEQUENCE</scope>
    <source>
        <strain evidence="1">CGMCC 1.14984</strain>
    </source>
</reference>
<name>A0A8J3ES60_9PROT</name>
<gene>
    <name evidence="2" type="ORF">FF098_014820</name>
    <name evidence="1" type="ORF">GCM10011355_27340</name>
</gene>
<evidence type="ECO:0000313" key="4">
    <source>
        <dbReference type="Proteomes" id="UP000818603"/>
    </source>
</evidence>
<reference evidence="1" key="3">
    <citation type="submission" date="2020-09" db="EMBL/GenBank/DDBJ databases">
        <authorList>
            <person name="Sun Q."/>
            <person name="Zhou Y."/>
        </authorList>
    </citation>
    <scope>NUCLEOTIDE SEQUENCE</scope>
    <source>
        <strain evidence="1">CGMCC 1.14984</strain>
    </source>
</reference>
<comment type="caution">
    <text evidence="1">The sequence shown here is derived from an EMBL/GenBank/DDBJ whole genome shotgun (WGS) entry which is preliminary data.</text>
</comment>
<dbReference type="Proteomes" id="UP000621856">
    <property type="component" value="Unassembled WGS sequence"/>
</dbReference>
<dbReference type="EMBL" id="VCJR02000003">
    <property type="protein sequence ID" value="NHK29191.1"/>
    <property type="molecule type" value="Genomic_DNA"/>
</dbReference>
<evidence type="ECO:0000313" key="1">
    <source>
        <dbReference type="EMBL" id="GGI00024.1"/>
    </source>
</evidence>
<proteinExistence type="predicted"/>
<sequence length="145" mass="16179">MAQSFTAQIDEWVKETRLRAETVTKVAADKVFAGVTTPVAQGGRMRVDTGFLRSSFEVTLNVPVDAVRYKPEDVDRFTFDPGEITLSLAGFELGDTIYGVFTANYARYREYGANGQPPDAFVRTEVLQWQDYVNEAVREVRAAGL</sequence>
<organism evidence="1 3">
    <name type="scientific">Aquisalinus luteolus</name>
    <dbReference type="NCBI Taxonomy" id="1566827"/>
    <lineage>
        <taxon>Bacteria</taxon>
        <taxon>Pseudomonadati</taxon>
        <taxon>Pseudomonadota</taxon>
        <taxon>Alphaproteobacteria</taxon>
        <taxon>Parvularculales</taxon>
        <taxon>Parvularculaceae</taxon>
        <taxon>Aquisalinus</taxon>
    </lineage>
</organism>
<reference evidence="2 4" key="2">
    <citation type="submission" date="2020-02" db="EMBL/GenBank/DDBJ databases">
        <title>Genome sequence of Parvularcula flava strain NH6-79.</title>
        <authorList>
            <person name="Abdul Karim M.H."/>
            <person name="Lam M.Q."/>
            <person name="Chen S.J."/>
            <person name="Yahya A."/>
            <person name="Shahir S."/>
            <person name="Shamsir M.S."/>
            <person name="Chong C.S."/>
        </authorList>
    </citation>
    <scope>NUCLEOTIDE SEQUENCE [LARGE SCALE GENOMIC DNA]</scope>
    <source>
        <strain evidence="2 4">NH6-79</strain>
    </source>
</reference>
<dbReference type="EMBL" id="BMGZ01000003">
    <property type="protein sequence ID" value="GGI00024.1"/>
    <property type="molecule type" value="Genomic_DNA"/>
</dbReference>
<evidence type="ECO:0000313" key="3">
    <source>
        <dbReference type="Proteomes" id="UP000621856"/>
    </source>
</evidence>
<keyword evidence="4" id="KW-1185">Reference proteome</keyword>
<protein>
    <submittedName>
        <fullName evidence="2">HK97 gp10 family phage protein</fullName>
    </submittedName>
</protein>
<accession>A0A8J3ES60</accession>
<dbReference type="Proteomes" id="UP000818603">
    <property type="component" value="Unassembled WGS sequence"/>
</dbReference>
<evidence type="ECO:0000313" key="2">
    <source>
        <dbReference type="EMBL" id="NHK29191.1"/>
    </source>
</evidence>
<dbReference type="AlphaFoldDB" id="A0A8J3ES60"/>
<dbReference type="RefSeq" id="WP_155141967.1">
    <property type="nucleotide sequence ID" value="NZ_BMGZ01000003.1"/>
</dbReference>